<evidence type="ECO:0000256" key="5">
    <source>
        <dbReference type="ARBA" id="ARBA00022989"/>
    </source>
</evidence>
<dbReference type="Proteomes" id="UP000580718">
    <property type="component" value="Unassembled WGS sequence"/>
</dbReference>
<dbReference type="OrthoDB" id="145388at2"/>
<dbReference type="PANTHER" id="PTHR23513:SF6">
    <property type="entry name" value="MAJOR FACILITATOR SUPERFAMILY ASSOCIATED DOMAIN-CONTAINING PROTEIN"/>
    <property type="match status" value="1"/>
</dbReference>
<evidence type="ECO:0000313" key="12">
    <source>
        <dbReference type="Proteomes" id="UP000580718"/>
    </source>
</evidence>
<dbReference type="PROSITE" id="PS50850">
    <property type="entry name" value="MFS"/>
    <property type="match status" value="1"/>
</dbReference>
<name>A0A323V948_9ACTN</name>
<feature type="transmembrane region" description="Helical" evidence="7">
    <location>
        <begin position="108"/>
        <end position="125"/>
    </location>
</feature>
<feature type="transmembrane region" description="Helical" evidence="7">
    <location>
        <begin position="20"/>
        <end position="42"/>
    </location>
</feature>
<keyword evidence="11" id="KW-1185">Reference proteome</keyword>
<feature type="transmembrane region" description="Helical" evidence="7">
    <location>
        <begin position="173"/>
        <end position="196"/>
    </location>
</feature>
<comment type="subcellular location">
    <subcellularLocation>
        <location evidence="1">Cell membrane</location>
        <topology evidence="1">Multi-pass membrane protein</topology>
    </subcellularLocation>
</comment>
<evidence type="ECO:0000313" key="11">
    <source>
        <dbReference type="Proteomes" id="UP000247602"/>
    </source>
</evidence>
<dbReference type="GO" id="GO:0005886">
    <property type="term" value="C:plasma membrane"/>
    <property type="evidence" value="ECO:0007669"/>
    <property type="project" value="UniProtKB-SubCell"/>
</dbReference>
<keyword evidence="4 7" id="KW-0812">Transmembrane</keyword>
<reference evidence="9 12" key="2">
    <citation type="submission" date="2020-08" db="EMBL/GenBank/DDBJ databases">
        <title>Sequencing the genomes of 1000 actinobacteria strains.</title>
        <authorList>
            <person name="Klenk H.-P."/>
        </authorList>
    </citation>
    <scope>NUCLEOTIDE SEQUENCE [LARGE SCALE GENOMIC DNA]</scope>
    <source>
        <strain evidence="9 12">DSM 16678</strain>
    </source>
</reference>
<evidence type="ECO:0000256" key="6">
    <source>
        <dbReference type="ARBA" id="ARBA00023136"/>
    </source>
</evidence>
<dbReference type="Gene3D" id="1.20.1250.20">
    <property type="entry name" value="MFS general substrate transporter like domains"/>
    <property type="match status" value="1"/>
</dbReference>
<dbReference type="Proteomes" id="UP000247602">
    <property type="component" value="Unassembled WGS sequence"/>
</dbReference>
<gene>
    <name evidence="10" type="ORF">DMO24_15020</name>
    <name evidence="9" type="ORF">FHX36_002820</name>
</gene>
<dbReference type="EMBL" id="QKNV01000172">
    <property type="protein sequence ID" value="PZA20523.1"/>
    <property type="molecule type" value="Genomic_DNA"/>
</dbReference>
<dbReference type="GO" id="GO:0022857">
    <property type="term" value="F:transmembrane transporter activity"/>
    <property type="evidence" value="ECO:0007669"/>
    <property type="project" value="InterPro"/>
</dbReference>
<dbReference type="InterPro" id="IPR010290">
    <property type="entry name" value="TM_effector"/>
</dbReference>
<feature type="transmembrane region" description="Helical" evidence="7">
    <location>
        <begin position="378"/>
        <end position="397"/>
    </location>
</feature>
<feature type="transmembrane region" description="Helical" evidence="7">
    <location>
        <begin position="81"/>
        <end position="101"/>
    </location>
</feature>
<feature type="transmembrane region" description="Helical" evidence="7">
    <location>
        <begin position="320"/>
        <end position="338"/>
    </location>
</feature>
<evidence type="ECO:0000256" key="3">
    <source>
        <dbReference type="ARBA" id="ARBA00022475"/>
    </source>
</evidence>
<keyword evidence="2" id="KW-0813">Transport</keyword>
<dbReference type="PANTHER" id="PTHR23513">
    <property type="entry name" value="INTEGRAL MEMBRANE EFFLUX PROTEIN-RELATED"/>
    <property type="match status" value="1"/>
</dbReference>
<reference evidence="10 11" key="1">
    <citation type="submission" date="2018-06" db="EMBL/GenBank/DDBJ databases">
        <title>Draft genome sequence of Modestobacter versicolor CP153-2.</title>
        <authorList>
            <person name="Gundlapally S.R."/>
        </authorList>
    </citation>
    <scope>NUCLEOTIDE SEQUENCE [LARGE SCALE GENOMIC DNA]</scope>
    <source>
        <strain evidence="10 11">CP153-2</strain>
    </source>
</reference>
<evidence type="ECO:0000256" key="1">
    <source>
        <dbReference type="ARBA" id="ARBA00004651"/>
    </source>
</evidence>
<proteinExistence type="predicted"/>
<comment type="caution">
    <text evidence="10">The sequence shown here is derived from an EMBL/GenBank/DDBJ whole genome shotgun (WGS) entry which is preliminary data.</text>
</comment>
<accession>A0A323V948</accession>
<dbReference type="Pfam" id="PF05977">
    <property type="entry name" value="MFS_3"/>
    <property type="match status" value="1"/>
</dbReference>
<keyword evidence="3" id="KW-1003">Cell membrane</keyword>
<dbReference type="CDD" id="cd06173">
    <property type="entry name" value="MFS_MefA_like"/>
    <property type="match status" value="1"/>
</dbReference>
<sequence>MSRIAETLVPARLGTGFRWLLASSWISQLGDGIALAAGPLLVASLTGDALLVALAATVQWLPPLLFGLLAGALTDRLDRRLIVVTVDVARAVVLAVLTLAVATDRVSIVAVLAALFLLATAEVFADNSSQTLVPMLVARDDLAIANSRLQTGFITVNQLAGPPLGAALFTVGAAWALGVQAVVIALGAVLVTRIVLPARAPSTGPRRALRHDIAEGLRWAVAHPAVRTLVLTITIFNVTFGAAWSVLVLYATERLGLGEVGFGLVTTVGAVGGIAGSLAYGWITRRISLSDLMRVGLVVETLTHLALALTSSPWVALPVFFVFGAHAFIWGTTSVAVRQRAVPQELQGRVGSVNVVGVYGGLVVGSGIGGVLAQHSGVTAPFWFAFAGSAVFVVLIWRSLRHIAHADEQPVAA</sequence>
<evidence type="ECO:0000259" key="8">
    <source>
        <dbReference type="PROSITE" id="PS50850"/>
    </source>
</evidence>
<evidence type="ECO:0000313" key="10">
    <source>
        <dbReference type="EMBL" id="PZA20523.1"/>
    </source>
</evidence>
<dbReference type="InterPro" id="IPR020846">
    <property type="entry name" value="MFS_dom"/>
</dbReference>
<feature type="transmembrane region" description="Helical" evidence="7">
    <location>
        <begin position="262"/>
        <end position="283"/>
    </location>
</feature>
<dbReference type="AlphaFoldDB" id="A0A323V948"/>
<keyword evidence="6 7" id="KW-0472">Membrane</keyword>
<keyword evidence="5 7" id="KW-1133">Transmembrane helix</keyword>
<feature type="transmembrane region" description="Helical" evidence="7">
    <location>
        <begin position="228"/>
        <end position="250"/>
    </location>
</feature>
<feature type="domain" description="Major facilitator superfamily (MFS) profile" evidence="8">
    <location>
        <begin position="225"/>
        <end position="413"/>
    </location>
</feature>
<evidence type="ECO:0000256" key="2">
    <source>
        <dbReference type="ARBA" id="ARBA00022448"/>
    </source>
</evidence>
<dbReference type="SUPFAM" id="SSF103473">
    <property type="entry name" value="MFS general substrate transporter"/>
    <property type="match status" value="1"/>
</dbReference>
<dbReference type="InterPro" id="IPR036259">
    <property type="entry name" value="MFS_trans_sf"/>
</dbReference>
<evidence type="ECO:0000313" key="9">
    <source>
        <dbReference type="EMBL" id="MBB3677085.1"/>
    </source>
</evidence>
<organism evidence="10 11">
    <name type="scientific">Modestobacter versicolor</name>
    <dbReference type="NCBI Taxonomy" id="429133"/>
    <lineage>
        <taxon>Bacteria</taxon>
        <taxon>Bacillati</taxon>
        <taxon>Actinomycetota</taxon>
        <taxon>Actinomycetes</taxon>
        <taxon>Geodermatophilales</taxon>
        <taxon>Geodermatophilaceae</taxon>
        <taxon>Modestobacter</taxon>
    </lineage>
</organism>
<dbReference type="EMBL" id="JACIBU010000001">
    <property type="protein sequence ID" value="MBB3677085.1"/>
    <property type="molecule type" value="Genomic_DNA"/>
</dbReference>
<feature type="transmembrane region" description="Helical" evidence="7">
    <location>
        <begin position="350"/>
        <end position="372"/>
    </location>
</feature>
<feature type="transmembrane region" description="Helical" evidence="7">
    <location>
        <begin position="49"/>
        <end position="69"/>
    </location>
</feature>
<evidence type="ECO:0000256" key="7">
    <source>
        <dbReference type="SAM" id="Phobius"/>
    </source>
</evidence>
<evidence type="ECO:0000256" key="4">
    <source>
        <dbReference type="ARBA" id="ARBA00022692"/>
    </source>
</evidence>
<dbReference type="RefSeq" id="WP_110553028.1">
    <property type="nucleotide sequence ID" value="NZ_JACIBU010000001.1"/>
</dbReference>
<protein>
    <submittedName>
        <fullName evidence="10">MFS transporter</fullName>
    </submittedName>
    <submittedName>
        <fullName evidence="9">Putative MFS family arabinose efflux permease</fullName>
    </submittedName>
</protein>